<keyword evidence="4" id="KW-0547">Nucleotide-binding</keyword>
<gene>
    <name evidence="8" type="primary">pykA</name>
    <name evidence="8" type="ORF">PPL_06019</name>
</gene>
<comment type="caution">
    <text evidence="8">The sequence shown here is derived from an EMBL/GenBank/DDBJ whole genome shotgun (WGS) entry which is preliminary data.</text>
</comment>
<evidence type="ECO:0000313" key="8">
    <source>
        <dbReference type="EMBL" id="EFA81182.1"/>
    </source>
</evidence>
<dbReference type="GO" id="GO:0008478">
    <property type="term" value="F:pyridoxal kinase activity"/>
    <property type="evidence" value="ECO:0007669"/>
    <property type="project" value="UniProtKB-EC"/>
</dbReference>
<dbReference type="STRING" id="670386.D3BBZ9"/>
<dbReference type="Proteomes" id="UP000001396">
    <property type="component" value="Unassembled WGS sequence"/>
</dbReference>
<reference evidence="8 9" key="1">
    <citation type="journal article" date="2011" name="Genome Res.">
        <title>Phylogeny-wide analysis of social amoeba genomes highlights ancient origins for complex intercellular communication.</title>
        <authorList>
            <person name="Heidel A.J."/>
            <person name="Lawal H.M."/>
            <person name="Felder M."/>
            <person name="Schilde C."/>
            <person name="Helps N.R."/>
            <person name="Tunggal B."/>
            <person name="Rivero F."/>
            <person name="John U."/>
            <person name="Schleicher M."/>
            <person name="Eichinger L."/>
            <person name="Platzer M."/>
            <person name="Noegel A.A."/>
            <person name="Schaap P."/>
            <person name="Gloeckner G."/>
        </authorList>
    </citation>
    <scope>NUCLEOTIDE SEQUENCE [LARGE SCALE GENOMIC DNA]</scope>
    <source>
        <strain evidence="9">ATCC 26659 / Pp 5 / PN500</strain>
    </source>
</reference>
<evidence type="ECO:0000256" key="5">
    <source>
        <dbReference type="ARBA" id="ARBA00022777"/>
    </source>
</evidence>
<dbReference type="PANTHER" id="PTHR10534">
    <property type="entry name" value="PYRIDOXAL KINASE"/>
    <property type="match status" value="1"/>
</dbReference>
<keyword evidence="9" id="KW-1185">Reference proteome</keyword>
<name>D3BBZ9_HETP5</name>
<dbReference type="InterPro" id="IPR013749">
    <property type="entry name" value="PM/HMP-P_kinase-1"/>
</dbReference>
<evidence type="ECO:0000259" key="7">
    <source>
        <dbReference type="Pfam" id="PF08543"/>
    </source>
</evidence>
<keyword evidence="5 8" id="KW-0418">Kinase</keyword>
<dbReference type="GO" id="GO:0005829">
    <property type="term" value="C:cytosol"/>
    <property type="evidence" value="ECO:0007669"/>
    <property type="project" value="TreeGrafter"/>
</dbReference>
<dbReference type="Gene3D" id="3.40.1190.20">
    <property type="match status" value="1"/>
</dbReference>
<evidence type="ECO:0000256" key="1">
    <source>
        <dbReference type="ARBA" id="ARBA00008805"/>
    </source>
</evidence>
<feature type="domain" description="Pyridoxamine kinase/Phosphomethylpyrimidine kinase" evidence="7">
    <location>
        <begin position="97"/>
        <end position="245"/>
    </location>
</feature>
<organism evidence="8 9">
    <name type="scientific">Heterostelium pallidum (strain ATCC 26659 / Pp 5 / PN500)</name>
    <name type="common">Cellular slime mold</name>
    <name type="synonym">Polysphondylium pallidum</name>
    <dbReference type="NCBI Taxonomy" id="670386"/>
    <lineage>
        <taxon>Eukaryota</taxon>
        <taxon>Amoebozoa</taxon>
        <taxon>Evosea</taxon>
        <taxon>Eumycetozoa</taxon>
        <taxon>Dictyostelia</taxon>
        <taxon>Acytosteliales</taxon>
        <taxon>Acytosteliaceae</taxon>
        <taxon>Heterostelium</taxon>
    </lineage>
</organism>
<keyword evidence="3" id="KW-0808">Transferase</keyword>
<sequence length="307" mass="34140">MDNDNIETRVLSIQSWVCHGYVGNKCAVMALQHLGIDVDPINTVQLSNNTAYTSFKGESLSAAKLLEIFETLQHNKLANYTHLLTGYNNNAETLRTVLSIVKKLKESNPNLIYVCDPVLGDNNALYVPENLVAVYRDEVIIHADYLFPNQTEAEYLTGIKISSQDDAIRAIDSLHDKGIANVIITSCTIDNNDEDIVVIGSRKGERKFRLSVKKFDGYYSGTGDTFSALLLGYCVEQQQISGASKTQISLASACEQAVTTLYNIIKLTHNAKQLIPSSKLGEYHELKLIQSRHFIGNKQVQFPSTYI</sequence>
<dbReference type="PANTHER" id="PTHR10534:SF2">
    <property type="entry name" value="PYRIDOXAL KINASE"/>
    <property type="match status" value="1"/>
</dbReference>
<dbReference type="FunCoup" id="D3BBZ9">
    <property type="interactions" value="310"/>
</dbReference>
<dbReference type="InterPro" id="IPR004625">
    <property type="entry name" value="PyrdxlKinase"/>
</dbReference>
<evidence type="ECO:0000256" key="3">
    <source>
        <dbReference type="ARBA" id="ARBA00022679"/>
    </source>
</evidence>
<dbReference type="AlphaFoldDB" id="D3BBZ9"/>
<dbReference type="RefSeq" id="XP_020433300.1">
    <property type="nucleotide sequence ID" value="XM_020576888.1"/>
</dbReference>
<protein>
    <recommendedName>
        <fullName evidence="2">pyridoxal kinase</fullName>
        <ecNumber evidence="2">2.7.1.35</ecNumber>
    </recommendedName>
</protein>
<dbReference type="InterPro" id="IPR029056">
    <property type="entry name" value="Ribokinase-like"/>
</dbReference>
<proteinExistence type="inferred from homology"/>
<dbReference type="CDD" id="cd01173">
    <property type="entry name" value="pyridoxal_pyridoxamine_kinase"/>
    <property type="match status" value="1"/>
</dbReference>
<dbReference type="OMA" id="HTQYGQW"/>
<dbReference type="GeneID" id="31361503"/>
<dbReference type="InParanoid" id="D3BBZ9"/>
<evidence type="ECO:0000256" key="6">
    <source>
        <dbReference type="ARBA" id="ARBA00022840"/>
    </source>
</evidence>
<accession>D3BBZ9</accession>
<dbReference type="NCBIfam" id="TIGR00687">
    <property type="entry name" value="pyridox_kin"/>
    <property type="match status" value="1"/>
</dbReference>
<dbReference type="SUPFAM" id="SSF53613">
    <property type="entry name" value="Ribokinase-like"/>
    <property type="match status" value="1"/>
</dbReference>
<comment type="similarity">
    <text evidence="1">Belongs to the pyridoxine kinase family.</text>
</comment>
<dbReference type="GO" id="GO:0005524">
    <property type="term" value="F:ATP binding"/>
    <property type="evidence" value="ECO:0007669"/>
    <property type="project" value="UniProtKB-KW"/>
</dbReference>
<dbReference type="Pfam" id="PF08543">
    <property type="entry name" value="Phos_pyr_kin"/>
    <property type="match status" value="1"/>
</dbReference>
<dbReference type="EC" id="2.7.1.35" evidence="2"/>
<keyword evidence="6" id="KW-0067">ATP-binding</keyword>
<dbReference type="GO" id="GO:0009443">
    <property type="term" value="P:pyridoxal 5'-phosphate salvage"/>
    <property type="evidence" value="ECO:0007669"/>
    <property type="project" value="InterPro"/>
</dbReference>
<evidence type="ECO:0000256" key="4">
    <source>
        <dbReference type="ARBA" id="ARBA00022741"/>
    </source>
</evidence>
<evidence type="ECO:0000313" key="9">
    <source>
        <dbReference type="Proteomes" id="UP000001396"/>
    </source>
</evidence>
<evidence type="ECO:0000256" key="2">
    <source>
        <dbReference type="ARBA" id="ARBA00012104"/>
    </source>
</evidence>
<dbReference type="EMBL" id="ADBJ01000026">
    <property type="protein sequence ID" value="EFA81182.1"/>
    <property type="molecule type" value="Genomic_DNA"/>
</dbReference>